<organism evidence="1">
    <name type="scientific">hydrothermal vent metagenome</name>
    <dbReference type="NCBI Taxonomy" id="652676"/>
    <lineage>
        <taxon>unclassified sequences</taxon>
        <taxon>metagenomes</taxon>
        <taxon>ecological metagenomes</taxon>
    </lineage>
</organism>
<evidence type="ECO:0000313" key="1">
    <source>
        <dbReference type="EMBL" id="SFV89192.1"/>
    </source>
</evidence>
<sequence>MAIVTLHQKLLFTSAAENASLFSLTLTNMDGLTIMTSMAKRCIHPSQECP</sequence>
<dbReference type="AlphaFoldDB" id="A0A1W1E5F9"/>
<proteinExistence type="predicted"/>
<accession>A0A1W1E5F9</accession>
<protein>
    <submittedName>
        <fullName evidence="1">Uncharacterized protein</fullName>
    </submittedName>
</protein>
<name>A0A1W1E5F9_9ZZZZ</name>
<dbReference type="EMBL" id="FPHZ01000212">
    <property type="protein sequence ID" value="SFV89192.1"/>
    <property type="molecule type" value="Genomic_DNA"/>
</dbReference>
<gene>
    <name evidence="1" type="ORF">MNB_SUP05-SYMBIONT-5-75</name>
</gene>
<reference evidence="1" key="1">
    <citation type="submission" date="2016-10" db="EMBL/GenBank/DDBJ databases">
        <authorList>
            <person name="de Groot N.N."/>
        </authorList>
    </citation>
    <scope>NUCLEOTIDE SEQUENCE</scope>
</reference>